<comment type="caution">
    <text evidence="2">The sequence shown here is derived from an EMBL/GenBank/DDBJ whole genome shotgun (WGS) entry which is preliminary data.</text>
</comment>
<feature type="transmembrane region" description="Helical" evidence="1">
    <location>
        <begin position="6"/>
        <end position="27"/>
    </location>
</feature>
<feature type="transmembrane region" description="Helical" evidence="1">
    <location>
        <begin position="34"/>
        <end position="57"/>
    </location>
</feature>
<keyword evidence="3" id="KW-1185">Reference proteome</keyword>
<sequence>MLFQLGIIIAGYSVGIATVFILKLIGVRFAFSNAVVLILALPLICVCITEALTLLWTHTPGSMGLGGLIVFIPMVIAGVFSVAVALGAQKWFMPFDLSNGIRNSGNLTGWLVLSAVCSVMTVGLWRFWPAPIAKLF</sequence>
<protein>
    <submittedName>
        <fullName evidence="2">Uncharacterized protein</fullName>
    </submittedName>
</protein>
<feature type="transmembrane region" description="Helical" evidence="1">
    <location>
        <begin position="63"/>
        <end position="86"/>
    </location>
</feature>
<dbReference type="RefSeq" id="WP_380247501.1">
    <property type="nucleotide sequence ID" value="NZ_JBHUII010000001.1"/>
</dbReference>
<evidence type="ECO:0000256" key="1">
    <source>
        <dbReference type="SAM" id="Phobius"/>
    </source>
</evidence>
<feature type="transmembrane region" description="Helical" evidence="1">
    <location>
        <begin position="107"/>
        <end position="128"/>
    </location>
</feature>
<proteinExistence type="predicted"/>
<keyword evidence="1" id="KW-0472">Membrane</keyword>
<evidence type="ECO:0000313" key="3">
    <source>
        <dbReference type="Proteomes" id="UP001597294"/>
    </source>
</evidence>
<evidence type="ECO:0000313" key="2">
    <source>
        <dbReference type="EMBL" id="MFD2204184.1"/>
    </source>
</evidence>
<gene>
    <name evidence="2" type="ORF">ACFSKO_01090</name>
</gene>
<accession>A0ABW5BF75</accession>
<name>A0ABW5BF75_9PROT</name>
<reference evidence="3" key="1">
    <citation type="journal article" date="2019" name="Int. J. Syst. Evol. Microbiol.">
        <title>The Global Catalogue of Microorganisms (GCM) 10K type strain sequencing project: providing services to taxonomists for standard genome sequencing and annotation.</title>
        <authorList>
            <consortium name="The Broad Institute Genomics Platform"/>
            <consortium name="The Broad Institute Genome Sequencing Center for Infectious Disease"/>
            <person name="Wu L."/>
            <person name="Ma J."/>
        </authorList>
    </citation>
    <scope>NUCLEOTIDE SEQUENCE [LARGE SCALE GENOMIC DNA]</scope>
    <source>
        <strain evidence="3">CGMCC 4.7192</strain>
    </source>
</reference>
<keyword evidence="1" id="KW-0812">Transmembrane</keyword>
<keyword evidence="1" id="KW-1133">Transmembrane helix</keyword>
<dbReference type="EMBL" id="JBHUII010000001">
    <property type="protein sequence ID" value="MFD2204184.1"/>
    <property type="molecule type" value="Genomic_DNA"/>
</dbReference>
<organism evidence="2 3">
    <name type="scientific">Kiloniella antarctica</name>
    <dbReference type="NCBI Taxonomy" id="1550907"/>
    <lineage>
        <taxon>Bacteria</taxon>
        <taxon>Pseudomonadati</taxon>
        <taxon>Pseudomonadota</taxon>
        <taxon>Alphaproteobacteria</taxon>
        <taxon>Rhodospirillales</taxon>
        <taxon>Kiloniellaceae</taxon>
        <taxon>Kiloniella</taxon>
    </lineage>
</organism>
<dbReference type="Proteomes" id="UP001597294">
    <property type="component" value="Unassembled WGS sequence"/>
</dbReference>